<name>X1IZH5_9ZZZZ</name>
<gene>
    <name evidence="1" type="ORF">S03H2_45937</name>
</gene>
<evidence type="ECO:0000313" key="1">
    <source>
        <dbReference type="EMBL" id="GAH74660.1"/>
    </source>
</evidence>
<organism evidence="1">
    <name type="scientific">marine sediment metagenome</name>
    <dbReference type="NCBI Taxonomy" id="412755"/>
    <lineage>
        <taxon>unclassified sequences</taxon>
        <taxon>metagenomes</taxon>
        <taxon>ecological metagenomes</taxon>
    </lineage>
</organism>
<dbReference type="AlphaFoldDB" id="X1IZH5"/>
<protein>
    <submittedName>
        <fullName evidence="1">Uncharacterized protein</fullName>
    </submittedName>
</protein>
<accession>X1IZH5</accession>
<proteinExistence type="predicted"/>
<comment type="caution">
    <text evidence="1">The sequence shown here is derived from an EMBL/GenBank/DDBJ whole genome shotgun (WGS) entry which is preliminary data.</text>
</comment>
<feature type="non-terminal residue" evidence="1">
    <location>
        <position position="129"/>
    </location>
</feature>
<sequence length="129" mass="14296">MKETYYRILKHNPEGHLVKDSGMIPCRSYVIQFLEMLEAFLGSRDKSAIDVDNAESVLVDVSDTPPGYVKVNAGVGDDTYGIVVGTGDTAVDNEDFALVTKIADEGHVDPREEWYQYQQPVSRIRLGSA</sequence>
<reference evidence="1" key="1">
    <citation type="journal article" date="2014" name="Front. Microbiol.">
        <title>High frequency of phylogenetically diverse reductive dehalogenase-homologous genes in deep subseafloor sedimentary metagenomes.</title>
        <authorList>
            <person name="Kawai M."/>
            <person name="Futagami T."/>
            <person name="Toyoda A."/>
            <person name="Takaki Y."/>
            <person name="Nishi S."/>
            <person name="Hori S."/>
            <person name="Arai W."/>
            <person name="Tsubouchi T."/>
            <person name="Morono Y."/>
            <person name="Uchiyama I."/>
            <person name="Ito T."/>
            <person name="Fujiyama A."/>
            <person name="Inagaki F."/>
            <person name="Takami H."/>
        </authorList>
    </citation>
    <scope>NUCLEOTIDE SEQUENCE</scope>
    <source>
        <strain evidence="1">Expedition CK06-06</strain>
    </source>
</reference>
<dbReference type="EMBL" id="BARU01028807">
    <property type="protein sequence ID" value="GAH74660.1"/>
    <property type="molecule type" value="Genomic_DNA"/>
</dbReference>